<dbReference type="EMBL" id="JAKUYZ010000003">
    <property type="protein sequence ID" value="MCY7220797.1"/>
    <property type="molecule type" value="Genomic_DNA"/>
</dbReference>
<keyword evidence="1" id="KW-0812">Transmembrane</keyword>
<evidence type="ECO:0000313" key="5">
    <source>
        <dbReference type="EMBL" id="RSJ83779.1"/>
    </source>
</evidence>
<dbReference type="InterPro" id="IPR018730">
    <property type="entry name" value="DUF2273"/>
</dbReference>
<dbReference type="EMBL" id="RJNA01000002">
    <property type="protein sequence ID" value="RSI45055.1"/>
    <property type="molecule type" value="Genomic_DNA"/>
</dbReference>
<dbReference type="Pfam" id="PF10031">
    <property type="entry name" value="DUF2273"/>
    <property type="match status" value="1"/>
</dbReference>
<evidence type="ECO:0000313" key="6">
    <source>
        <dbReference type="EMBL" id="RSJ92726.1"/>
    </source>
</evidence>
<feature type="transmembrane region" description="Helical" evidence="1">
    <location>
        <begin position="33"/>
        <end position="49"/>
    </location>
</feature>
<dbReference type="Proteomes" id="UP000282617">
    <property type="component" value="Unassembled WGS sequence"/>
</dbReference>
<dbReference type="EMBL" id="RJPS01000001">
    <property type="protein sequence ID" value="RSJ92726.1"/>
    <property type="molecule type" value="Genomic_DNA"/>
</dbReference>
<dbReference type="Proteomes" id="UP001208029">
    <property type="component" value="Unassembled WGS sequence"/>
</dbReference>
<dbReference type="Proteomes" id="UP000270868">
    <property type="component" value="Unassembled WGS sequence"/>
</dbReference>
<comment type="caution">
    <text evidence="4">The sequence shown here is derived from an EMBL/GenBank/DDBJ whole genome shotgun (WGS) entry which is preliminary data.</text>
</comment>
<evidence type="ECO:0000313" key="8">
    <source>
        <dbReference type="Proteomes" id="UP000272635"/>
    </source>
</evidence>
<protein>
    <submittedName>
        <fullName evidence="3">DUF2273 domain-containing protein</fullName>
    </submittedName>
    <submittedName>
        <fullName evidence="2">Membrane protein</fullName>
    </submittedName>
</protein>
<evidence type="ECO:0000313" key="2">
    <source>
        <dbReference type="EMBL" id="GEN97192.1"/>
    </source>
</evidence>
<organism evidence="4 9">
    <name type="scientific">Streptococcus cristatus</name>
    <dbReference type="NCBI Taxonomy" id="45634"/>
    <lineage>
        <taxon>Bacteria</taxon>
        <taxon>Bacillati</taxon>
        <taxon>Bacillota</taxon>
        <taxon>Bacilli</taxon>
        <taxon>Lactobacillales</taxon>
        <taxon>Streptococcaceae</taxon>
        <taxon>Streptococcus</taxon>
    </lineage>
</organism>
<gene>
    <name evidence="5" type="ORF">D8791_01175</name>
    <name evidence="6" type="ORF">D8792_01450</name>
    <name evidence="4" type="ORF">D8872_01750</name>
    <name evidence="3" type="ORF">MK546_01640</name>
    <name evidence="2" type="ORF">SOL01_10660</name>
</gene>
<sequence length="57" mass="6386">MEWFKKYQYLILSGLAGGVLACFILSFGFFKTLFVLICAAIGAGIGYYIQQKNILNK</sequence>
<evidence type="ECO:0000313" key="9">
    <source>
        <dbReference type="Proteomes" id="UP000282617"/>
    </source>
</evidence>
<name>A0A0F2CGA9_STRCR</name>
<keyword evidence="1" id="KW-0472">Membrane</keyword>
<feature type="transmembrane region" description="Helical" evidence="1">
    <location>
        <begin position="7"/>
        <end position="27"/>
    </location>
</feature>
<evidence type="ECO:0000313" key="4">
    <source>
        <dbReference type="EMBL" id="RSI45055.1"/>
    </source>
</evidence>
<reference evidence="3" key="4">
    <citation type="submission" date="2022-02" db="EMBL/GenBank/DDBJ databases">
        <authorList>
            <person name="Christensen J.J.E."/>
            <person name="Jensen C.S."/>
            <person name="Nielsen X.C."/>
            <person name="Dargis R."/>
        </authorList>
    </citation>
    <scope>NUCLEOTIDE SEQUENCE</scope>
    <source>
        <strain evidence="3">K13014465</strain>
    </source>
</reference>
<keyword evidence="1" id="KW-1133">Transmembrane helix</keyword>
<evidence type="ECO:0000313" key="3">
    <source>
        <dbReference type="EMBL" id="MCY7220797.1"/>
    </source>
</evidence>
<evidence type="ECO:0000313" key="7">
    <source>
        <dbReference type="Proteomes" id="UP000270868"/>
    </source>
</evidence>
<dbReference type="AlphaFoldDB" id="A0A0F2CGA9"/>
<dbReference type="PROSITE" id="PS51257">
    <property type="entry name" value="PROKAR_LIPOPROTEIN"/>
    <property type="match status" value="1"/>
</dbReference>
<proteinExistence type="predicted"/>
<reference evidence="2 10" key="2">
    <citation type="submission" date="2019-07" db="EMBL/GenBank/DDBJ databases">
        <title>Whole genome shotgun sequence of Streptococcus oligofermentans NBRC 106105.</title>
        <authorList>
            <person name="Hosoyama A."/>
            <person name="Uohara A."/>
            <person name="Ohji S."/>
            <person name="Ichikawa N."/>
        </authorList>
    </citation>
    <scope>NUCLEOTIDE SEQUENCE [LARGE SCALE GENOMIC DNA]</scope>
    <source>
        <strain evidence="2 10">NBRC 106105</strain>
    </source>
</reference>
<dbReference type="Proteomes" id="UP000272635">
    <property type="component" value="Unassembled WGS sequence"/>
</dbReference>
<evidence type="ECO:0000313" key="10">
    <source>
        <dbReference type="Proteomes" id="UP000321868"/>
    </source>
</evidence>
<dbReference type="GeneID" id="48424191"/>
<reference evidence="3" key="3">
    <citation type="journal article" date="2022" name="Med Res Arch">
        <title>Genomic identification of streptococcal strains and relation to clinical characteristics. A substudy to The Partial Oral Treatment of Endocarditis (POET) Trial.</title>
        <authorList>
            <person name="Christensen J."/>
            <person name="Jensen C."/>
            <person name="Dargis R."/>
            <person name="Nielsen X."/>
            <person name="Pries- Heje M."/>
            <person name="Wiingaard C."/>
            <person name="Ihlemann N."/>
            <person name="Gill S."/>
            <person name="Bruun N."/>
            <person name="Elming H."/>
            <person name="Povlsen J."/>
            <person name="Madsen T."/>
            <person name="Jensen K."/>
            <person name="Fuursted K."/>
            <person name="Ostergaard L."/>
            <person name="Christiansen U."/>
            <person name="Rosenvinge F."/>
            <person name="Helweg-Larsen J."/>
            <person name="Fosbol E."/>
            <person name="Kober L."/>
            <person name="Torp-Pedersen C."/>
            <person name="Tonder N."/>
            <person name="Moser C."/>
            <person name="Iversen K."/>
            <person name="Bundgaard H."/>
        </authorList>
    </citation>
    <scope>NUCLEOTIDE SEQUENCE</scope>
    <source>
        <strain evidence="3">K13014465</strain>
    </source>
</reference>
<dbReference type="EMBL" id="BJYQ01000068">
    <property type="protein sequence ID" value="GEN97192.1"/>
    <property type="molecule type" value="Genomic_DNA"/>
</dbReference>
<dbReference type="OrthoDB" id="2235292at2"/>
<accession>A0A0F2CGA9</accession>
<dbReference type="EMBL" id="RJPT01000001">
    <property type="protein sequence ID" value="RSJ83779.1"/>
    <property type="molecule type" value="Genomic_DNA"/>
</dbReference>
<dbReference type="Proteomes" id="UP000321868">
    <property type="component" value="Unassembled WGS sequence"/>
</dbReference>
<dbReference type="RefSeq" id="WP_005591614.1">
    <property type="nucleotide sequence ID" value="NZ_BJYQ01000068.1"/>
</dbReference>
<evidence type="ECO:0000256" key="1">
    <source>
        <dbReference type="SAM" id="Phobius"/>
    </source>
</evidence>
<reference evidence="7 8" key="1">
    <citation type="submission" date="2018-11" db="EMBL/GenBank/DDBJ databases">
        <title>Species Designations Belie Phenotypic and Genotypic Heterogeneity in Oral Streptococci.</title>
        <authorList>
            <person name="Velsko I."/>
        </authorList>
    </citation>
    <scope>NUCLEOTIDE SEQUENCE [LARGE SCALE GENOMIC DNA]</scope>
    <source>
        <strain evidence="6 7">A52</strain>
        <strain evidence="5 8">BCC41</strain>
        <strain evidence="4 9">BCC51</strain>
    </source>
</reference>